<keyword evidence="3" id="KW-0614">Plasmid</keyword>
<dbReference type="InterPro" id="IPR002397">
    <property type="entry name" value="Cyt_P450_B"/>
</dbReference>
<gene>
    <name evidence="3" type="ordered locus">NGR_b14810</name>
</gene>
<protein>
    <submittedName>
        <fullName evidence="3">Cytochrome P450-pinF2, plant-inducible</fullName>
        <ecNumber evidence="3">1.14.-.-</ecNumber>
    </submittedName>
</protein>
<dbReference type="OrthoDB" id="9801155at2"/>
<sequence length="398" mass="43774">MEMASDASALTGANLYNDPYPVYARLRREAPVAFFAGTNEYFVTRYEDCRTVGANDRVFGPSGAPDRPEARVMGMPNVLTMSGEEHACLREGIDLNLTQERVRSYVDRLTRPVVQRFIDEIRPKGAANLTTELFEPISVRCIGDVIGLTETSNDNLVEWFHAMALGLQNVSNDQAVWDRLDAALADIDNQLGALYDAALSKPNHTLMSHVMHGGMPEGKARSLKEISPTMRVIILGGLQEPGHAAANACAGLLSNPEQAKVMAEDPSAHALKAFDEGLRWIAPIGVTPRVAAQDFEIASTVIPAGSSVAIVMGSANRDEARFENADQFDMLRKKKQHVSFGFRPHFCSGHFLSRAMGEIALEEAFRQLPNLRLDPEQEVKAKGWRFRGVNVLPAKWDA</sequence>
<dbReference type="PATRIC" id="fig|394.7.peg.1892"/>
<accession>C3KKJ6</accession>
<reference evidence="4" key="1">
    <citation type="journal article" date="2004" name="J. Bacteriol.">
        <title>An evolutionary hot spot: the pNGR234b replicon of Rhizobium sp. strain NGR234.</title>
        <authorList>
            <person name="Streit W.R."/>
            <person name="Schmitz R.A."/>
            <person name="Perret X."/>
            <person name="Staehelin C."/>
            <person name="Deakin W.J."/>
            <person name="Raasch C."/>
            <person name="Liesegang H."/>
            <person name="Broughton W.J."/>
        </authorList>
    </citation>
    <scope>NUCLEOTIDE SEQUENCE [LARGE SCALE GENOMIC DNA]</scope>
    <source>
        <strain evidence="4">NBRC 101917 / NGR234</strain>
    </source>
</reference>
<dbReference type="EC" id="1.14.-.-" evidence="3"/>
<reference evidence="3 4" key="2">
    <citation type="journal article" date="2009" name="Appl. Environ. Microbiol.">
        <title>Rhizobium sp. strain NGR234 possesses a remarkable number of secretion systems.</title>
        <authorList>
            <person name="Schmeisser C."/>
            <person name="Liesegang H."/>
            <person name="Krysciak D."/>
            <person name="Bakkou N."/>
            <person name="Le Quere A."/>
            <person name="Wollherr A."/>
            <person name="Heinemeyer I."/>
            <person name="Morgenstern B."/>
            <person name="Pommerening-Roeser A."/>
            <person name="Flores M."/>
            <person name="Palacios R."/>
            <person name="Brenner S."/>
            <person name="Gottschalk G."/>
            <person name="Schmitz R.A."/>
            <person name="Broughton W.J."/>
            <person name="Perret X."/>
            <person name="Strittmatter A.W."/>
            <person name="Streit W.R."/>
        </authorList>
    </citation>
    <scope>NUCLEOTIDE SEQUENCE [LARGE SCALE GENOMIC DNA]</scope>
    <source>
        <strain evidence="4">NBRC 101917 / NGR234</strain>
    </source>
</reference>
<comment type="cofactor">
    <cofactor evidence="1">
        <name>heme</name>
        <dbReference type="ChEBI" id="CHEBI:30413"/>
    </cofactor>
</comment>
<dbReference type="AlphaFoldDB" id="C3KKJ6"/>
<dbReference type="Pfam" id="PF00067">
    <property type="entry name" value="p450"/>
    <property type="match status" value="1"/>
</dbReference>
<dbReference type="SUPFAM" id="SSF48264">
    <property type="entry name" value="Cytochrome P450"/>
    <property type="match status" value="1"/>
</dbReference>
<dbReference type="GO" id="GO:0016705">
    <property type="term" value="F:oxidoreductase activity, acting on paired donors, with incorporation or reduction of molecular oxygen"/>
    <property type="evidence" value="ECO:0007669"/>
    <property type="project" value="InterPro"/>
</dbReference>
<dbReference type="GO" id="GO:0020037">
    <property type="term" value="F:heme binding"/>
    <property type="evidence" value="ECO:0007669"/>
    <property type="project" value="InterPro"/>
</dbReference>
<dbReference type="PANTHER" id="PTHR46696">
    <property type="entry name" value="P450, PUTATIVE (EUROFUNG)-RELATED"/>
    <property type="match status" value="1"/>
</dbReference>
<name>C3KKJ6_SINFN</name>
<dbReference type="InterPro" id="IPR036396">
    <property type="entry name" value="Cyt_P450_sf"/>
</dbReference>
<dbReference type="PRINTS" id="PR00359">
    <property type="entry name" value="BP450"/>
</dbReference>
<proteinExistence type="inferred from homology"/>
<organism evidence="3 4">
    <name type="scientific">Sinorhizobium fredii (strain NBRC 101917 / NGR234)</name>
    <dbReference type="NCBI Taxonomy" id="394"/>
    <lineage>
        <taxon>Bacteria</taxon>
        <taxon>Pseudomonadati</taxon>
        <taxon>Pseudomonadota</taxon>
        <taxon>Alphaproteobacteria</taxon>
        <taxon>Hyphomicrobiales</taxon>
        <taxon>Rhizobiaceae</taxon>
        <taxon>Sinorhizobium/Ensifer group</taxon>
        <taxon>Sinorhizobium</taxon>
    </lineage>
</organism>
<dbReference type="PANTHER" id="PTHR46696:SF1">
    <property type="entry name" value="CYTOCHROME P450 YJIB-RELATED"/>
    <property type="match status" value="1"/>
</dbReference>
<dbReference type="GO" id="GO:0005506">
    <property type="term" value="F:iron ion binding"/>
    <property type="evidence" value="ECO:0007669"/>
    <property type="project" value="InterPro"/>
</dbReference>
<dbReference type="Proteomes" id="UP000001054">
    <property type="component" value="Plasmid pNGR234b"/>
</dbReference>
<evidence type="ECO:0000256" key="2">
    <source>
        <dbReference type="ARBA" id="ARBA00010617"/>
    </source>
</evidence>
<evidence type="ECO:0000313" key="4">
    <source>
        <dbReference type="Proteomes" id="UP000001054"/>
    </source>
</evidence>
<keyword evidence="3" id="KW-0560">Oxidoreductase</keyword>
<dbReference type="HOGENOM" id="CLU_033716_0_2_5"/>
<dbReference type="KEGG" id="rhi:NGR_b14810"/>
<evidence type="ECO:0000256" key="1">
    <source>
        <dbReference type="ARBA" id="ARBA00001971"/>
    </source>
</evidence>
<comment type="similarity">
    <text evidence="2">Belongs to the cytochrome P450 family.</text>
</comment>
<evidence type="ECO:0000313" key="3">
    <source>
        <dbReference type="EMBL" id="ACP22932.1"/>
    </source>
</evidence>
<geneLocation type="plasmid" evidence="4">
    <name>sym pNGR234b</name>
</geneLocation>
<keyword evidence="4" id="KW-1185">Reference proteome</keyword>
<dbReference type="GO" id="GO:0004497">
    <property type="term" value="F:monooxygenase activity"/>
    <property type="evidence" value="ECO:0007669"/>
    <property type="project" value="InterPro"/>
</dbReference>
<dbReference type="EMBL" id="CP000874">
    <property type="protein sequence ID" value="ACP22932.1"/>
    <property type="molecule type" value="Genomic_DNA"/>
</dbReference>
<dbReference type="Gene3D" id="1.10.630.10">
    <property type="entry name" value="Cytochrome P450"/>
    <property type="match status" value="1"/>
</dbReference>
<dbReference type="InterPro" id="IPR001128">
    <property type="entry name" value="Cyt_P450"/>
</dbReference>